<protein>
    <submittedName>
        <fullName evidence="2">Uncharacterized protein</fullName>
    </submittedName>
</protein>
<evidence type="ECO:0000256" key="1">
    <source>
        <dbReference type="SAM" id="MobiDB-lite"/>
    </source>
</evidence>
<dbReference type="AlphaFoldDB" id="A0A176VUY0"/>
<evidence type="ECO:0000313" key="3">
    <source>
        <dbReference type="Proteomes" id="UP000077202"/>
    </source>
</evidence>
<keyword evidence="3" id="KW-1185">Reference proteome</keyword>
<dbReference type="Proteomes" id="UP000077202">
    <property type="component" value="Unassembled WGS sequence"/>
</dbReference>
<organism evidence="2 3">
    <name type="scientific">Marchantia polymorpha subsp. ruderalis</name>
    <dbReference type="NCBI Taxonomy" id="1480154"/>
    <lineage>
        <taxon>Eukaryota</taxon>
        <taxon>Viridiplantae</taxon>
        <taxon>Streptophyta</taxon>
        <taxon>Embryophyta</taxon>
        <taxon>Marchantiophyta</taxon>
        <taxon>Marchantiopsida</taxon>
        <taxon>Marchantiidae</taxon>
        <taxon>Marchantiales</taxon>
        <taxon>Marchantiaceae</taxon>
        <taxon>Marchantia</taxon>
    </lineage>
</organism>
<name>A0A176VUY0_MARPO</name>
<proteinExistence type="predicted"/>
<evidence type="ECO:0000313" key="2">
    <source>
        <dbReference type="EMBL" id="OAE24567.1"/>
    </source>
</evidence>
<reference evidence="2" key="1">
    <citation type="submission" date="2016-03" db="EMBL/GenBank/DDBJ databases">
        <title>Mechanisms controlling the formation of the plant cell surface in tip-growing cells are functionally conserved among land plants.</title>
        <authorList>
            <person name="Honkanen S."/>
            <person name="Jones V.A."/>
            <person name="Morieri G."/>
            <person name="Champion C."/>
            <person name="Hetherington A.J."/>
            <person name="Kelly S."/>
            <person name="Saint-Marcoux D."/>
            <person name="Proust H."/>
            <person name="Prescott H."/>
            <person name="Dolan L."/>
        </authorList>
    </citation>
    <scope>NUCLEOTIDE SEQUENCE [LARGE SCALE GENOMIC DNA]</scope>
    <source>
        <tissue evidence="2">Whole gametophyte</tissue>
    </source>
</reference>
<accession>A0A176VUY0</accession>
<comment type="caution">
    <text evidence="2">The sequence shown here is derived from an EMBL/GenBank/DDBJ whole genome shotgun (WGS) entry which is preliminary data.</text>
</comment>
<gene>
    <name evidence="2" type="ORF">AXG93_2415s1490</name>
</gene>
<feature type="compositionally biased region" description="Gly residues" evidence="1">
    <location>
        <begin position="10"/>
        <end position="19"/>
    </location>
</feature>
<dbReference type="EMBL" id="LVLJ01002571">
    <property type="protein sequence ID" value="OAE24567.1"/>
    <property type="molecule type" value="Genomic_DNA"/>
</dbReference>
<feature type="region of interest" description="Disordered" evidence="1">
    <location>
        <begin position="1"/>
        <end position="26"/>
    </location>
</feature>
<sequence>MEEEEEEEMMGGGGGGGTSCKGLGSQGIWPRDGSEVPWADPFSQFSALQSSVGAFCIRVHSIAGRSLSSFLYRPIKFDVQIRPLHQIQPRVWSSSTPVMEHELITASSAPLSSWLILAALLAVFFVGEWTGGPSSEELGKKQRATWL</sequence>